<evidence type="ECO:0000313" key="3">
    <source>
        <dbReference type="Proteomes" id="UP000651156"/>
    </source>
</evidence>
<evidence type="ECO:0000313" key="2">
    <source>
        <dbReference type="EMBL" id="MBE9191231.1"/>
    </source>
</evidence>
<dbReference type="Proteomes" id="UP000651156">
    <property type="component" value="Unassembled WGS sequence"/>
</dbReference>
<feature type="compositionally biased region" description="Low complexity" evidence="1">
    <location>
        <begin position="43"/>
        <end position="55"/>
    </location>
</feature>
<accession>A0ABR9USI3</accession>
<gene>
    <name evidence="2" type="ORF">IQ230_12885</name>
</gene>
<evidence type="ECO:0000256" key="1">
    <source>
        <dbReference type="SAM" id="MobiDB-lite"/>
    </source>
</evidence>
<comment type="caution">
    <text evidence="2">The sequence shown here is derived from an EMBL/GenBank/DDBJ whole genome shotgun (WGS) entry which is preliminary data.</text>
</comment>
<feature type="region of interest" description="Disordered" evidence="1">
    <location>
        <begin position="1"/>
        <end position="70"/>
    </location>
</feature>
<dbReference type="EMBL" id="JADEWN010000029">
    <property type="protein sequence ID" value="MBE9191231.1"/>
    <property type="molecule type" value="Genomic_DNA"/>
</dbReference>
<dbReference type="RefSeq" id="WP_193932380.1">
    <property type="nucleotide sequence ID" value="NZ_CAWPMZ010000057.1"/>
</dbReference>
<proteinExistence type="predicted"/>
<organism evidence="2 3">
    <name type="scientific">Gloeocapsopsis crepidinum LEGE 06123</name>
    <dbReference type="NCBI Taxonomy" id="588587"/>
    <lineage>
        <taxon>Bacteria</taxon>
        <taxon>Bacillati</taxon>
        <taxon>Cyanobacteriota</taxon>
        <taxon>Cyanophyceae</taxon>
        <taxon>Oscillatoriophycideae</taxon>
        <taxon>Chroococcales</taxon>
        <taxon>Chroococcaceae</taxon>
        <taxon>Gloeocapsopsis</taxon>
    </lineage>
</organism>
<name>A0ABR9USI3_9CHRO</name>
<reference evidence="2 3" key="1">
    <citation type="submission" date="2020-10" db="EMBL/GenBank/DDBJ databases">
        <authorList>
            <person name="Castelo-Branco R."/>
            <person name="Eusebio N."/>
            <person name="Adriana R."/>
            <person name="Vieira A."/>
            <person name="Brugerolle De Fraissinette N."/>
            <person name="Rezende De Castro R."/>
            <person name="Schneider M.P."/>
            <person name="Vasconcelos V."/>
            <person name="Leao P.N."/>
        </authorList>
    </citation>
    <scope>NUCLEOTIDE SEQUENCE [LARGE SCALE GENOMIC DNA]</scope>
    <source>
        <strain evidence="2 3">LEGE 06123</strain>
    </source>
</reference>
<sequence>MNSEQSKNNIPAGYNSEETTGISPDIATEEIDQNTASQETENTDTVTPDDTAPAPGENVVDRQIDIIARM</sequence>
<keyword evidence="3" id="KW-1185">Reference proteome</keyword>
<protein>
    <submittedName>
        <fullName evidence="2">Uncharacterized protein</fullName>
    </submittedName>
</protein>